<sequence>MTKQRDDDHPQEGLEDKNGQIVDMADGYTPEEEKEVLRKIDLAIMPMYLDKQSLSYASVGSSVPGGQSCERACGGLRSVFAGRLQAVCL</sequence>
<feature type="region of interest" description="Disordered" evidence="1">
    <location>
        <begin position="1"/>
        <end position="28"/>
    </location>
</feature>
<dbReference type="Proteomes" id="UP000007174">
    <property type="component" value="Unassembled WGS sequence"/>
</dbReference>
<protein>
    <submittedName>
        <fullName evidence="2">Uncharacterized protein</fullName>
    </submittedName>
</protein>
<feature type="compositionally biased region" description="Basic and acidic residues" evidence="1">
    <location>
        <begin position="1"/>
        <end position="18"/>
    </location>
</feature>
<evidence type="ECO:0000313" key="3">
    <source>
        <dbReference type="Proteomes" id="UP000007174"/>
    </source>
</evidence>
<organism evidence="2 3">
    <name type="scientific">Colletotrichum higginsianum (strain IMI 349063)</name>
    <name type="common">Crucifer anthracnose fungus</name>
    <dbReference type="NCBI Taxonomy" id="759273"/>
    <lineage>
        <taxon>Eukaryota</taxon>
        <taxon>Fungi</taxon>
        <taxon>Dikarya</taxon>
        <taxon>Ascomycota</taxon>
        <taxon>Pezizomycotina</taxon>
        <taxon>Sordariomycetes</taxon>
        <taxon>Hypocreomycetidae</taxon>
        <taxon>Glomerellales</taxon>
        <taxon>Glomerellaceae</taxon>
        <taxon>Colletotrichum</taxon>
        <taxon>Colletotrichum destructivum species complex</taxon>
    </lineage>
</organism>
<dbReference type="HOGENOM" id="CLU_2454631_0_0_1"/>
<name>H1W3A5_COLHI</name>
<evidence type="ECO:0000256" key="1">
    <source>
        <dbReference type="SAM" id="MobiDB-lite"/>
    </source>
</evidence>
<dbReference type="EMBL" id="CACQ02009230">
    <property type="protein sequence ID" value="CCF46968.1"/>
    <property type="molecule type" value="Genomic_DNA"/>
</dbReference>
<evidence type="ECO:0000313" key="2">
    <source>
        <dbReference type="EMBL" id="CCF46968.1"/>
    </source>
</evidence>
<dbReference type="AlphaFoldDB" id="H1W3A5"/>
<proteinExistence type="predicted"/>
<reference evidence="3" key="1">
    <citation type="journal article" date="2012" name="Nat. Genet.">
        <title>Lifestyle transitions in plant pathogenic Colletotrichum fungi deciphered by genome and transcriptome analyses.</title>
        <authorList>
            <person name="O'Connell R.J."/>
            <person name="Thon M.R."/>
            <person name="Hacquard S."/>
            <person name="Amyotte S.G."/>
            <person name="Kleemann J."/>
            <person name="Torres M.F."/>
            <person name="Damm U."/>
            <person name="Buiate E.A."/>
            <person name="Epstein L."/>
            <person name="Alkan N."/>
            <person name="Altmueller J."/>
            <person name="Alvarado-Balderrama L."/>
            <person name="Bauser C.A."/>
            <person name="Becker C."/>
            <person name="Birren B.W."/>
            <person name="Chen Z."/>
            <person name="Choi J."/>
            <person name="Crouch J.A."/>
            <person name="Duvick J.P."/>
            <person name="Farman M.A."/>
            <person name="Gan P."/>
            <person name="Heiman D."/>
            <person name="Henrissat B."/>
            <person name="Howard R.J."/>
            <person name="Kabbage M."/>
            <person name="Koch C."/>
            <person name="Kracher B."/>
            <person name="Kubo Y."/>
            <person name="Law A.D."/>
            <person name="Lebrun M.-H."/>
            <person name="Lee Y.-H."/>
            <person name="Miyara I."/>
            <person name="Moore N."/>
            <person name="Neumann U."/>
            <person name="Nordstroem K."/>
            <person name="Panaccione D.G."/>
            <person name="Panstruga R."/>
            <person name="Place M."/>
            <person name="Proctor R.H."/>
            <person name="Prusky D."/>
            <person name="Rech G."/>
            <person name="Reinhardt R."/>
            <person name="Rollins J.A."/>
            <person name="Rounsley S."/>
            <person name="Schardl C.L."/>
            <person name="Schwartz D.C."/>
            <person name="Shenoy N."/>
            <person name="Shirasu K."/>
            <person name="Sikhakolli U.R."/>
            <person name="Stueber K."/>
            <person name="Sukno S.A."/>
            <person name="Sweigard J.A."/>
            <person name="Takano Y."/>
            <person name="Takahara H."/>
            <person name="Trail F."/>
            <person name="van der Does H.C."/>
            <person name="Voll L.M."/>
            <person name="Will I."/>
            <person name="Young S."/>
            <person name="Zeng Q."/>
            <person name="Zhang J."/>
            <person name="Zhou S."/>
            <person name="Dickman M.B."/>
            <person name="Schulze-Lefert P."/>
            <person name="Ver Loren van Themaat E."/>
            <person name="Ma L.-J."/>
            <person name="Vaillancourt L.J."/>
        </authorList>
    </citation>
    <scope>NUCLEOTIDE SEQUENCE [LARGE SCALE GENOMIC DNA]</scope>
    <source>
        <strain evidence="3">IMI 349063</strain>
    </source>
</reference>
<gene>
    <name evidence="2" type="ORF">CH063_15542</name>
</gene>
<accession>H1W3A5</accession>